<comment type="subcellular location">
    <subcellularLocation>
        <location evidence="1">Cell membrane</location>
        <topology evidence="1">Multi-pass membrane protein</topology>
    </subcellularLocation>
</comment>
<evidence type="ECO:0000256" key="4">
    <source>
        <dbReference type="ARBA" id="ARBA00022989"/>
    </source>
</evidence>
<comment type="caution">
    <text evidence="7">The sequence shown here is derived from an EMBL/GenBank/DDBJ whole genome shotgun (WGS) entry which is preliminary data.</text>
</comment>
<evidence type="ECO:0000256" key="2">
    <source>
        <dbReference type="ARBA" id="ARBA00022475"/>
    </source>
</evidence>
<accession>A0A2A4Z9B8</accession>
<evidence type="ECO:0000256" key="5">
    <source>
        <dbReference type="ARBA" id="ARBA00023136"/>
    </source>
</evidence>
<feature type="transmembrane region" description="Helical" evidence="6">
    <location>
        <begin position="20"/>
        <end position="41"/>
    </location>
</feature>
<keyword evidence="5 6" id="KW-0472">Membrane</keyword>
<keyword evidence="4 6" id="KW-1133">Transmembrane helix</keyword>
<evidence type="ECO:0000256" key="3">
    <source>
        <dbReference type="ARBA" id="ARBA00022692"/>
    </source>
</evidence>
<dbReference type="GO" id="GO:0015171">
    <property type="term" value="F:amino acid transmembrane transporter activity"/>
    <property type="evidence" value="ECO:0007669"/>
    <property type="project" value="TreeGrafter"/>
</dbReference>
<dbReference type="EMBL" id="NVUS01000003">
    <property type="protein sequence ID" value="PCJ03138.1"/>
    <property type="molecule type" value="Genomic_DNA"/>
</dbReference>
<sequence length="187" mass="20502">MYTMAQTVARGRRGGLNAAFGIHIGCFAHIIAAALGLSAIFSLVPELYLTVKFIGVAYLLYLGVKMFRSKTTSKIDGDIPVEHIATERKSTFISSAMVEILNPKTAIFYIAFLPQFINVDAAWPVWVQFVVLGQIINMVFSSADLIYIFAADYIIEKFKGNTASGKYLNWVGGSLLIGLATHLALEE</sequence>
<name>A0A2A4Z9B8_9PROT</name>
<keyword evidence="2" id="KW-1003">Cell membrane</keyword>
<evidence type="ECO:0000256" key="1">
    <source>
        <dbReference type="ARBA" id="ARBA00004651"/>
    </source>
</evidence>
<keyword evidence="3 6" id="KW-0812">Transmembrane</keyword>
<reference evidence="7" key="2">
    <citation type="journal article" date="2018" name="ISME J.">
        <title>A dynamic microbial community with high functional redundancy inhabits the cold, oxic subseafloor aquifer.</title>
        <authorList>
            <person name="Tully B.J."/>
            <person name="Wheat C.G."/>
            <person name="Glazer B.T."/>
            <person name="Huber J.A."/>
        </authorList>
    </citation>
    <scope>NUCLEOTIDE SEQUENCE</scope>
    <source>
        <strain evidence="7">NORP83</strain>
    </source>
</reference>
<organism evidence="7">
    <name type="scientific">OCS116 cluster bacterium</name>
    <dbReference type="NCBI Taxonomy" id="2030921"/>
    <lineage>
        <taxon>Bacteria</taxon>
        <taxon>Pseudomonadati</taxon>
        <taxon>Pseudomonadota</taxon>
        <taxon>Alphaproteobacteria</taxon>
        <taxon>OCS116 cluster</taxon>
    </lineage>
</organism>
<protein>
    <submittedName>
        <fullName evidence="7">Amino acid transporter</fullName>
    </submittedName>
</protein>
<dbReference type="AlphaFoldDB" id="A0A2A4Z9B8"/>
<proteinExistence type="predicted"/>
<feature type="transmembrane region" description="Helical" evidence="6">
    <location>
        <begin position="132"/>
        <end position="155"/>
    </location>
</feature>
<feature type="transmembrane region" description="Helical" evidence="6">
    <location>
        <begin position="47"/>
        <end position="64"/>
    </location>
</feature>
<dbReference type="PANTHER" id="PTHR30086:SF20">
    <property type="entry name" value="ARGININE EXPORTER PROTEIN ARGO-RELATED"/>
    <property type="match status" value="1"/>
</dbReference>
<feature type="transmembrane region" description="Helical" evidence="6">
    <location>
        <begin position="167"/>
        <end position="185"/>
    </location>
</feature>
<dbReference type="PANTHER" id="PTHR30086">
    <property type="entry name" value="ARGININE EXPORTER PROTEIN ARGO"/>
    <property type="match status" value="1"/>
</dbReference>
<dbReference type="Pfam" id="PF01810">
    <property type="entry name" value="LysE"/>
    <property type="match status" value="1"/>
</dbReference>
<reference key="1">
    <citation type="submission" date="2017-08" db="EMBL/GenBank/DDBJ databases">
        <title>A dynamic microbial community with high functional redundancy inhabits the cold, oxic subseafloor aquifer.</title>
        <authorList>
            <person name="Tully B.J."/>
            <person name="Wheat C.G."/>
            <person name="Glazer B.T."/>
            <person name="Huber J.A."/>
        </authorList>
    </citation>
    <scope>NUCLEOTIDE SEQUENCE [LARGE SCALE GENOMIC DNA]</scope>
</reference>
<dbReference type="PIRSF" id="PIRSF006324">
    <property type="entry name" value="LeuE"/>
    <property type="match status" value="1"/>
</dbReference>
<dbReference type="InterPro" id="IPR001123">
    <property type="entry name" value="LeuE-type"/>
</dbReference>
<dbReference type="GO" id="GO:0005886">
    <property type="term" value="C:plasma membrane"/>
    <property type="evidence" value="ECO:0007669"/>
    <property type="project" value="UniProtKB-SubCell"/>
</dbReference>
<evidence type="ECO:0000313" key="7">
    <source>
        <dbReference type="EMBL" id="PCJ03138.1"/>
    </source>
</evidence>
<evidence type="ECO:0000256" key="6">
    <source>
        <dbReference type="SAM" id="Phobius"/>
    </source>
</evidence>
<gene>
    <name evidence="7" type="ORF">COB13_03470</name>
</gene>